<protein>
    <submittedName>
        <fullName evidence="12">Mota/tolq/exbb proton channel</fullName>
    </submittedName>
</protein>
<dbReference type="STRING" id="140314.SAMN04488076_12338"/>
<dbReference type="InterPro" id="IPR046786">
    <property type="entry name" value="MotA_N"/>
</dbReference>
<keyword evidence="13" id="KW-1185">Reference proteome</keyword>
<dbReference type="GO" id="GO:0006935">
    <property type="term" value="P:chemotaxis"/>
    <property type="evidence" value="ECO:0007669"/>
    <property type="project" value="InterPro"/>
</dbReference>
<evidence type="ECO:0000259" key="10">
    <source>
        <dbReference type="Pfam" id="PF01618"/>
    </source>
</evidence>
<dbReference type="Pfam" id="PF20560">
    <property type="entry name" value="MotA_N"/>
    <property type="match status" value="1"/>
</dbReference>
<evidence type="ECO:0000256" key="5">
    <source>
        <dbReference type="ARBA" id="ARBA00022989"/>
    </source>
</evidence>
<organism evidence="12 13">
    <name type="scientific">Trichococcus palustris</name>
    <dbReference type="NCBI Taxonomy" id="140314"/>
    <lineage>
        <taxon>Bacteria</taxon>
        <taxon>Bacillati</taxon>
        <taxon>Bacillota</taxon>
        <taxon>Bacilli</taxon>
        <taxon>Lactobacillales</taxon>
        <taxon>Carnobacteriaceae</taxon>
        <taxon>Trichococcus</taxon>
    </lineage>
</organism>
<dbReference type="InterPro" id="IPR047055">
    <property type="entry name" value="MotA-like"/>
</dbReference>
<keyword evidence="7" id="KW-0653">Protein transport</keyword>
<dbReference type="GO" id="GO:0015031">
    <property type="term" value="P:protein transport"/>
    <property type="evidence" value="ECO:0007669"/>
    <property type="project" value="UniProtKB-KW"/>
</dbReference>
<dbReference type="Proteomes" id="UP000242754">
    <property type="component" value="Unassembled WGS sequence"/>
</dbReference>
<reference evidence="12 13" key="1">
    <citation type="submission" date="2016-02" db="EMBL/GenBank/DDBJ databases">
        <authorList>
            <person name="Wen L."/>
            <person name="He K."/>
            <person name="Yang H."/>
        </authorList>
    </citation>
    <scope>NUCLEOTIDE SEQUENCE [LARGE SCALE GENOMIC DNA]</scope>
    <source>
        <strain evidence="12">Trichococcus palustris</strain>
    </source>
</reference>
<evidence type="ECO:0000256" key="7">
    <source>
        <dbReference type="RuleBase" id="RU004057"/>
    </source>
</evidence>
<dbReference type="GO" id="GO:0005886">
    <property type="term" value="C:plasma membrane"/>
    <property type="evidence" value="ECO:0007669"/>
    <property type="project" value="UniProtKB-SubCell"/>
</dbReference>
<dbReference type="RefSeq" id="WP_087034276.1">
    <property type="nucleotide sequence ID" value="NZ_FJNE01000013.1"/>
</dbReference>
<evidence type="ECO:0000256" key="9">
    <source>
        <dbReference type="SAM" id="Phobius"/>
    </source>
</evidence>
<accession>A0A143Z2H4</accession>
<evidence type="ECO:0000256" key="3">
    <source>
        <dbReference type="ARBA" id="ARBA00022692"/>
    </source>
</evidence>
<dbReference type="AlphaFoldDB" id="A0A143Z2H4"/>
<feature type="transmembrane region" description="Helical" evidence="9">
    <location>
        <begin position="144"/>
        <end position="169"/>
    </location>
</feature>
<keyword evidence="2" id="KW-1003">Cell membrane</keyword>
<evidence type="ECO:0000313" key="12">
    <source>
        <dbReference type="EMBL" id="CZR02724.1"/>
    </source>
</evidence>
<dbReference type="EMBL" id="FJNE01000013">
    <property type="protein sequence ID" value="CZR02724.1"/>
    <property type="molecule type" value="Genomic_DNA"/>
</dbReference>
<evidence type="ECO:0000313" key="13">
    <source>
        <dbReference type="Proteomes" id="UP000242754"/>
    </source>
</evidence>
<evidence type="ECO:0000256" key="8">
    <source>
        <dbReference type="SAM" id="MobiDB-lite"/>
    </source>
</evidence>
<keyword evidence="4" id="KW-0283">Flagellar rotation</keyword>
<dbReference type="InterPro" id="IPR002898">
    <property type="entry name" value="MotA_ExbB_proton_chnl"/>
</dbReference>
<dbReference type="PANTHER" id="PTHR30433">
    <property type="entry name" value="CHEMOTAXIS PROTEIN MOTA"/>
    <property type="match status" value="1"/>
</dbReference>
<evidence type="ECO:0000256" key="4">
    <source>
        <dbReference type="ARBA" id="ARBA00022779"/>
    </source>
</evidence>
<evidence type="ECO:0000256" key="2">
    <source>
        <dbReference type="ARBA" id="ARBA00022475"/>
    </source>
</evidence>
<dbReference type="Pfam" id="PF01618">
    <property type="entry name" value="MotA_ExbB"/>
    <property type="match status" value="1"/>
</dbReference>
<dbReference type="GO" id="GO:0071978">
    <property type="term" value="P:bacterial-type flagellum-dependent swarming motility"/>
    <property type="evidence" value="ECO:0007669"/>
    <property type="project" value="InterPro"/>
</dbReference>
<feature type="transmembrane region" description="Helical" evidence="9">
    <location>
        <begin position="29"/>
        <end position="49"/>
    </location>
</feature>
<dbReference type="OrthoDB" id="9806929at2"/>
<feature type="domain" description="Motility protein A N-terminal" evidence="11">
    <location>
        <begin position="4"/>
        <end position="90"/>
    </location>
</feature>
<name>A0A143Z2H4_9LACT</name>
<comment type="similarity">
    <text evidence="7">Belongs to the exbB/tolQ family.</text>
</comment>
<keyword evidence="7" id="KW-0813">Transport</keyword>
<keyword evidence="5 9" id="KW-1133">Transmembrane helix</keyword>
<comment type="subcellular location">
    <subcellularLocation>
        <location evidence="1">Cell membrane</location>
        <topology evidence="1">Multi-pass membrane protein</topology>
    </subcellularLocation>
    <subcellularLocation>
        <location evidence="7">Membrane</location>
        <topology evidence="7">Multi-pass membrane protein</topology>
    </subcellularLocation>
</comment>
<dbReference type="PANTHER" id="PTHR30433:SF3">
    <property type="entry name" value="MOTILITY PROTEIN A"/>
    <property type="match status" value="1"/>
</dbReference>
<feature type="transmembrane region" description="Helical" evidence="9">
    <location>
        <begin position="184"/>
        <end position="205"/>
    </location>
</feature>
<evidence type="ECO:0000256" key="1">
    <source>
        <dbReference type="ARBA" id="ARBA00004651"/>
    </source>
</evidence>
<gene>
    <name evidence="12" type="ORF">Tpal_2782</name>
</gene>
<keyword evidence="3 9" id="KW-0812">Transmembrane</keyword>
<proteinExistence type="inferred from homology"/>
<evidence type="ECO:0000256" key="6">
    <source>
        <dbReference type="ARBA" id="ARBA00023136"/>
    </source>
</evidence>
<sequence>MGVIIALVVSFGALIIGFMGEGGHVGALISWTPAMIVFGGTIGSSMLAFPMSDLKQIGRIMKSGLLYEPGDLNQLVAYFYELSVKSKKEGLLSLEAEVSNNPDADPFLKKGIQSLVDGESYESISDSLGNEIDRIEERHKIGAAIFNSAGGTAPTMGIVGTVLGLVHVLEGLAEADMSTLGKSIASAFLATLYGLASANLIFLPMGNRLKINNQKELLEKELILEGVLLLQKGLSPKTVQEKLMGFLNGDEGEQSGSTASVAREAVGAA</sequence>
<keyword evidence="6 9" id="KW-0472">Membrane</keyword>
<evidence type="ECO:0000259" key="11">
    <source>
        <dbReference type="Pfam" id="PF20560"/>
    </source>
</evidence>
<feature type="region of interest" description="Disordered" evidence="8">
    <location>
        <begin position="250"/>
        <end position="269"/>
    </location>
</feature>
<feature type="domain" description="MotA/TolQ/ExbB proton channel" evidence="10">
    <location>
        <begin position="104"/>
        <end position="220"/>
    </location>
</feature>